<reference evidence="3" key="1">
    <citation type="submission" date="2017-01" db="EMBL/GenBank/DDBJ databases">
        <title>Comparative genomics of anhydrobiosis in the tardigrade Hypsibius dujardini.</title>
        <authorList>
            <person name="Yoshida Y."/>
            <person name="Koutsovoulos G."/>
            <person name="Laetsch D."/>
            <person name="Stevens L."/>
            <person name="Kumar S."/>
            <person name="Horikawa D."/>
            <person name="Ishino K."/>
            <person name="Komine S."/>
            <person name="Tomita M."/>
            <person name="Blaxter M."/>
            <person name="Arakawa K."/>
        </authorList>
    </citation>
    <scope>NUCLEOTIDE SEQUENCE [LARGE SCALE GENOMIC DNA]</scope>
    <source>
        <strain evidence="3">Z151</strain>
    </source>
</reference>
<feature type="signal peptide" evidence="1">
    <location>
        <begin position="1"/>
        <end position="22"/>
    </location>
</feature>
<feature type="chain" id="PRO_5011986288" description="DOMON domain-containing protein" evidence="1">
    <location>
        <begin position="23"/>
        <end position="203"/>
    </location>
</feature>
<dbReference type="AlphaFoldDB" id="A0A1W0WLD7"/>
<dbReference type="Proteomes" id="UP000192578">
    <property type="component" value="Unassembled WGS sequence"/>
</dbReference>
<evidence type="ECO:0000256" key="1">
    <source>
        <dbReference type="SAM" id="SignalP"/>
    </source>
</evidence>
<proteinExistence type="predicted"/>
<dbReference type="OrthoDB" id="2419613at2759"/>
<organism evidence="2 3">
    <name type="scientific">Hypsibius exemplaris</name>
    <name type="common">Freshwater tardigrade</name>
    <dbReference type="NCBI Taxonomy" id="2072580"/>
    <lineage>
        <taxon>Eukaryota</taxon>
        <taxon>Metazoa</taxon>
        <taxon>Ecdysozoa</taxon>
        <taxon>Tardigrada</taxon>
        <taxon>Eutardigrada</taxon>
        <taxon>Parachela</taxon>
        <taxon>Hypsibioidea</taxon>
        <taxon>Hypsibiidae</taxon>
        <taxon>Hypsibius</taxon>
    </lineage>
</organism>
<keyword evidence="1" id="KW-0732">Signal</keyword>
<evidence type="ECO:0000313" key="2">
    <source>
        <dbReference type="EMBL" id="OQV16009.1"/>
    </source>
</evidence>
<gene>
    <name evidence="2" type="ORF">BV898_09930</name>
</gene>
<evidence type="ECO:0008006" key="4">
    <source>
        <dbReference type="Google" id="ProtNLM"/>
    </source>
</evidence>
<protein>
    <recommendedName>
        <fullName evidence="4">DOMON domain-containing protein</fullName>
    </recommendedName>
</protein>
<sequence>MDVLRVFLSAAVLVPLFGVVYAAELLAKGCDEAGTVCHGLPLECARSASRPCEVLAKVTTLGDLVHVELNALAGQSNLHLDLKNRWIALGFSNSDTMPDSAVVHCLNYGNGTVTAKLTYNIPIRHLNIGWANVDQAPLEVISAVADDDSLGCVVNLRKNFSIDKSEFDLTQKHNLIAASGPFIDGKIKKHDRTPDISLVQHAF</sequence>
<name>A0A1W0WLD7_HYPEX</name>
<dbReference type="EMBL" id="MTYJ01000080">
    <property type="protein sequence ID" value="OQV16009.1"/>
    <property type="molecule type" value="Genomic_DNA"/>
</dbReference>
<evidence type="ECO:0000313" key="3">
    <source>
        <dbReference type="Proteomes" id="UP000192578"/>
    </source>
</evidence>
<comment type="caution">
    <text evidence="2">The sequence shown here is derived from an EMBL/GenBank/DDBJ whole genome shotgun (WGS) entry which is preliminary data.</text>
</comment>
<keyword evidence="3" id="KW-1185">Reference proteome</keyword>
<accession>A0A1W0WLD7</accession>